<dbReference type="NCBIfam" id="NF004595">
    <property type="entry name" value="PRK05932.1-2"/>
    <property type="match status" value="1"/>
</dbReference>
<dbReference type="GO" id="GO:0001216">
    <property type="term" value="F:DNA-binding transcription activator activity"/>
    <property type="evidence" value="ECO:0007669"/>
    <property type="project" value="InterPro"/>
</dbReference>
<dbReference type="GO" id="GO:0006352">
    <property type="term" value="P:DNA-templated transcription initiation"/>
    <property type="evidence" value="ECO:0007669"/>
    <property type="project" value="InterPro"/>
</dbReference>
<evidence type="ECO:0000256" key="6">
    <source>
        <dbReference type="ARBA" id="ARBA00023082"/>
    </source>
</evidence>
<dbReference type="PROSITE" id="PS00718">
    <property type="entry name" value="SIGMA54_2"/>
    <property type="match status" value="1"/>
</dbReference>
<dbReference type="PRINTS" id="PR00045">
    <property type="entry name" value="SIGMA54FCT"/>
</dbReference>
<feature type="domain" description="RNA polymerase sigma factor 54 DNA-binding" evidence="10">
    <location>
        <begin position="317"/>
        <end position="474"/>
    </location>
</feature>
<keyword evidence="5" id="KW-0805">Transcription regulation</keyword>
<keyword evidence="6" id="KW-0731">Sigma factor</keyword>
<keyword evidence="8" id="KW-0804">Transcription</keyword>
<dbReference type="PROSITE" id="PS00717">
    <property type="entry name" value="SIGMA54_1"/>
    <property type="match status" value="1"/>
</dbReference>
<dbReference type="AlphaFoldDB" id="A0A1J5RA43"/>
<feature type="region of interest" description="Disordered" evidence="9">
    <location>
        <begin position="65"/>
        <end position="88"/>
    </location>
</feature>
<dbReference type="InterPro" id="IPR007634">
    <property type="entry name" value="RNA_pol_sigma_54_DNA-bd"/>
</dbReference>
<gene>
    <name evidence="12" type="primary">rpoN_8</name>
    <name evidence="12" type="ORF">GALL_292300</name>
</gene>
<dbReference type="GO" id="GO:0016779">
    <property type="term" value="F:nucleotidyltransferase activity"/>
    <property type="evidence" value="ECO:0007669"/>
    <property type="project" value="UniProtKB-KW"/>
</dbReference>
<dbReference type="Gene3D" id="1.10.10.1330">
    <property type="entry name" value="RNA polymerase sigma-54 factor, core-binding domain"/>
    <property type="match status" value="1"/>
</dbReference>
<evidence type="ECO:0000256" key="2">
    <source>
        <dbReference type="ARBA" id="ARBA00022478"/>
    </source>
</evidence>
<dbReference type="GO" id="GO:0003677">
    <property type="term" value="F:DNA binding"/>
    <property type="evidence" value="ECO:0007669"/>
    <property type="project" value="UniProtKB-KW"/>
</dbReference>
<dbReference type="InterPro" id="IPR038709">
    <property type="entry name" value="RpoN_core-bd_sf"/>
</dbReference>
<accession>A0A1J5RA43</accession>
<keyword evidence="4" id="KW-0548">Nucleotidyltransferase</keyword>
<comment type="caution">
    <text evidence="12">The sequence shown here is derived from an EMBL/GenBank/DDBJ whole genome shotgun (WGS) entry which is preliminary data.</text>
</comment>
<evidence type="ECO:0000256" key="8">
    <source>
        <dbReference type="ARBA" id="ARBA00023163"/>
    </source>
</evidence>
<dbReference type="NCBIfam" id="TIGR02395">
    <property type="entry name" value="rpoN_sigma"/>
    <property type="match status" value="1"/>
</dbReference>
<name>A0A1J5RA43_9ZZZZ</name>
<reference evidence="12" key="1">
    <citation type="submission" date="2016-10" db="EMBL/GenBank/DDBJ databases">
        <title>Sequence of Gallionella enrichment culture.</title>
        <authorList>
            <person name="Poehlein A."/>
            <person name="Muehling M."/>
            <person name="Daniel R."/>
        </authorList>
    </citation>
    <scope>NUCLEOTIDE SEQUENCE</scope>
</reference>
<dbReference type="InterPro" id="IPR000394">
    <property type="entry name" value="RNA_pol_sigma_54"/>
</dbReference>
<dbReference type="GO" id="GO:0016987">
    <property type="term" value="F:sigma factor activity"/>
    <property type="evidence" value="ECO:0007669"/>
    <property type="project" value="UniProtKB-KW"/>
</dbReference>
<sequence>MKQSLQLRMSQHLALTPQLQQSIRLLQLSTVELNQELEVILQANPLLERVEAGAEVYVPEARGEVAAAPEASAQPEGQDQPDFPVDEMDFANGTRWEKTASGSDDDDNDYVFQESEAPTLREHLISQLSLMPLSERDQMLAGLLVDAISEDGYLEQPLEVLAEIFPEEYEVDPMELSTALKLIQHLDPPGVGARDLAECLTLQLQALPADTPYRDLALVLTQHLPVMATRDFARLRKLLHCDDDALRAAQYLVTHLNPRPGSDFSRLGSDHYIQHEVVVRKFKGLWLASLNQEVMPKLRINRMYADILKRNRESAGQYLVSQMQEAKWMIKNIEQRFSTILRVSQAIVDRQRNFLEHGEIAMRPLVLREIADELGLHESTISRVTTRKYMLTPRGVYELKYFFGSHVSTDTGGACSATAIRALIRQLVSEENAKKPLSDSQITDILGKQGIVVARRTIAKYRESLQIPAATQRKSL</sequence>
<evidence type="ECO:0000256" key="7">
    <source>
        <dbReference type="ARBA" id="ARBA00023125"/>
    </source>
</evidence>
<dbReference type="PIRSF" id="PIRSF000774">
    <property type="entry name" value="RpoN"/>
    <property type="match status" value="1"/>
</dbReference>
<evidence type="ECO:0000259" key="10">
    <source>
        <dbReference type="Pfam" id="PF04552"/>
    </source>
</evidence>
<dbReference type="Pfam" id="PF04552">
    <property type="entry name" value="Sigma54_DBD"/>
    <property type="match status" value="1"/>
</dbReference>
<dbReference type="GO" id="GO:0000428">
    <property type="term" value="C:DNA-directed RNA polymerase complex"/>
    <property type="evidence" value="ECO:0007669"/>
    <property type="project" value="UniProtKB-KW"/>
</dbReference>
<dbReference type="Gene3D" id="1.10.10.60">
    <property type="entry name" value="Homeodomain-like"/>
    <property type="match status" value="1"/>
</dbReference>
<dbReference type="NCBIfam" id="NF004598">
    <property type="entry name" value="PRK05932.1-5"/>
    <property type="match status" value="1"/>
</dbReference>
<evidence type="ECO:0000256" key="4">
    <source>
        <dbReference type="ARBA" id="ARBA00022695"/>
    </source>
</evidence>
<organism evidence="12">
    <name type="scientific">mine drainage metagenome</name>
    <dbReference type="NCBI Taxonomy" id="410659"/>
    <lineage>
        <taxon>unclassified sequences</taxon>
        <taxon>metagenomes</taxon>
        <taxon>ecological metagenomes</taxon>
    </lineage>
</organism>
<evidence type="ECO:0000256" key="1">
    <source>
        <dbReference type="ARBA" id="ARBA00008798"/>
    </source>
</evidence>
<evidence type="ECO:0000256" key="9">
    <source>
        <dbReference type="SAM" id="MobiDB-lite"/>
    </source>
</evidence>
<comment type="similarity">
    <text evidence="1">Belongs to the sigma-54 factor family.</text>
</comment>
<evidence type="ECO:0000313" key="12">
    <source>
        <dbReference type="EMBL" id="OIQ88903.1"/>
    </source>
</evidence>
<dbReference type="InterPro" id="IPR007046">
    <property type="entry name" value="RNA_pol_sigma_54_core-bd"/>
</dbReference>
<dbReference type="NCBIfam" id="NF009118">
    <property type="entry name" value="PRK12469.1"/>
    <property type="match status" value="1"/>
</dbReference>
<dbReference type="PROSITE" id="PS50044">
    <property type="entry name" value="SIGMA54_3"/>
    <property type="match status" value="1"/>
</dbReference>
<dbReference type="PANTHER" id="PTHR32248">
    <property type="entry name" value="RNA POLYMERASE SIGMA-54 FACTOR"/>
    <property type="match status" value="1"/>
</dbReference>
<dbReference type="EMBL" id="MLJW01000353">
    <property type="protein sequence ID" value="OIQ88903.1"/>
    <property type="molecule type" value="Genomic_DNA"/>
</dbReference>
<proteinExistence type="inferred from homology"/>
<keyword evidence="2" id="KW-0240">DNA-directed RNA polymerase</keyword>
<feature type="domain" description="RNA polymerase sigma factor 54 core-binding" evidence="11">
    <location>
        <begin position="115"/>
        <end position="304"/>
    </location>
</feature>
<protein>
    <submittedName>
        <fullName evidence="12">RNA polymerase sigma-54 factor</fullName>
    </submittedName>
</protein>
<dbReference type="Pfam" id="PF04963">
    <property type="entry name" value="Sigma54_CBD"/>
    <property type="match status" value="1"/>
</dbReference>
<keyword evidence="7" id="KW-0238">DNA-binding</keyword>
<dbReference type="Pfam" id="PF00309">
    <property type="entry name" value="Sigma54_AID"/>
    <property type="match status" value="1"/>
</dbReference>
<evidence type="ECO:0000256" key="3">
    <source>
        <dbReference type="ARBA" id="ARBA00022679"/>
    </source>
</evidence>
<evidence type="ECO:0000256" key="5">
    <source>
        <dbReference type="ARBA" id="ARBA00023015"/>
    </source>
</evidence>
<dbReference type="PANTHER" id="PTHR32248:SF4">
    <property type="entry name" value="RNA POLYMERASE SIGMA-54 FACTOR"/>
    <property type="match status" value="1"/>
</dbReference>
<evidence type="ECO:0000259" key="11">
    <source>
        <dbReference type="Pfam" id="PF04963"/>
    </source>
</evidence>
<keyword evidence="3" id="KW-0808">Transferase</keyword>